<accession>A0ABR4AG55</accession>
<feature type="region of interest" description="Disordered" evidence="1">
    <location>
        <begin position="223"/>
        <end position="274"/>
    </location>
</feature>
<protein>
    <submittedName>
        <fullName evidence="2">Uncharacterized protein</fullName>
    </submittedName>
</protein>
<feature type="region of interest" description="Disordered" evidence="1">
    <location>
        <begin position="352"/>
        <end position="430"/>
    </location>
</feature>
<feature type="compositionally biased region" description="Low complexity" evidence="1">
    <location>
        <begin position="128"/>
        <end position="147"/>
    </location>
</feature>
<dbReference type="EMBL" id="JBEFKJ010000010">
    <property type="protein sequence ID" value="KAL2043801.1"/>
    <property type="molecule type" value="Genomic_DNA"/>
</dbReference>
<reference evidence="2 3" key="1">
    <citation type="submission" date="2024-09" db="EMBL/GenBank/DDBJ databases">
        <title>Rethinking Asexuality: The Enigmatic Case of Functional Sexual Genes in Lepraria (Stereocaulaceae).</title>
        <authorList>
            <person name="Doellman M."/>
            <person name="Sun Y."/>
            <person name="Barcenas-Pena A."/>
            <person name="Lumbsch H.T."/>
            <person name="Grewe F."/>
        </authorList>
    </citation>
    <scope>NUCLEOTIDE SEQUENCE [LARGE SCALE GENOMIC DNA]</scope>
    <source>
        <strain evidence="2 3">Mercado 3170</strain>
    </source>
</reference>
<organism evidence="2 3">
    <name type="scientific">Stereocaulon virgatum</name>
    <dbReference type="NCBI Taxonomy" id="373712"/>
    <lineage>
        <taxon>Eukaryota</taxon>
        <taxon>Fungi</taxon>
        <taxon>Dikarya</taxon>
        <taxon>Ascomycota</taxon>
        <taxon>Pezizomycotina</taxon>
        <taxon>Lecanoromycetes</taxon>
        <taxon>OSLEUM clade</taxon>
        <taxon>Lecanoromycetidae</taxon>
        <taxon>Lecanorales</taxon>
        <taxon>Lecanorineae</taxon>
        <taxon>Stereocaulaceae</taxon>
        <taxon>Stereocaulon</taxon>
    </lineage>
</organism>
<feature type="compositionally biased region" description="Polar residues" evidence="1">
    <location>
        <begin position="37"/>
        <end position="50"/>
    </location>
</feature>
<proteinExistence type="predicted"/>
<feature type="compositionally biased region" description="Basic and acidic residues" evidence="1">
    <location>
        <begin position="370"/>
        <end position="411"/>
    </location>
</feature>
<evidence type="ECO:0000313" key="2">
    <source>
        <dbReference type="EMBL" id="KAL2043801.1"/>
    </source>
</evidence>
<comment type="caution">
    <text evidence="2">The sequence shown here is derived from an EMBL/GenBank/DDBJ whole genome shotgun (WGS) entry which is preliminary data.</text>
</comment>
<feature type="compositionally biased region" description="Polar residues" evidence="1">
    <location>
        <begin position="148"/>
        <end position="159"/>
    </location>
</feature>
<feature type="compositionally biased region" description="Polar residues" evidence="1">
    <location>
        <begin position="227"/>
        <end position="244"/>
    </location>
</feature>
<sequence>MACVNMIDVIDISSDEEENAVKKAQNSPKDGHKFLQNYPSRPQPSRQVNILANRERPNSRRRAGRPQSMNDLQPQINKKLVQKRALSEPGLSATAAPSTAETPFSSLHNTNRYQSSRSNNPEKASINTRQSAPPTQTPSSQPPNTGTLRLSEQPSTSPPNRKRKPTNVTSDLARKRAKPSPAPPTPHRLPERTSVPVISSIDLWSIPQYQEPITIRDDAHEVPPAIPNTTANDAAKTPVSTAQAASHRALGTVSSSSATSAKSNPCTPSSPRSRRTMWTCAQLANFATAIDTSLDIDSFAAANNKTPQQVKETLGFLVMKPIFEYAEEGQKIARKFHKEMREHQKEIGKVMRKVHRREKREGCWSAEGMPAKEGKMEGAKRKDGEKEKGGRSDGGDGDREDGCGGKKDGGKGKRKGKGPLEMALAGKEKE</sequence>
<gene>
    <name evidence="2" type="ORF">N7G274_003321</name>
</gene>
<feature type="compositionally biased region" description="Polar residues" evidence="1">
    <location>
        <begin position="67"/>
        <end position="76"/>
    </location>
</feature>
<evidence type="ECO:0000256" key="1">
    <source>
        <dbReference type="SAM" id="MobiDB-lite"/>
    </source>
</evidence>
<evidence type="ECO:0000313" key="3">
    <source>
        <dbReference type="Proteomes" id="UP001590950"/>
    </source>
</evidence>
<feature type="compositionally biased region" description="Polar residues" evidence="1">
    <location>
        <begin position="107"/>
        <end position="127"/>
    </location>
</feature>
<feature type="compositionally biased region" description="Low complexity" evidence="1">
    <location>
        <begin position="254"/>
        <end position="263"/>
    </location>
</feature>
<dbReference type="Proteomes" id="UP001590950">
    <property type="component" value="Unassembled WGS sequence"/>
</dbReference>
<keyword evidence="3" id="KW-1185">Reference proteome</keyword>
<name>A0ABR4AG55_9LECA</name>
<feature type="compositionally biased region" description="Low complexity" evidence="1">
    <location>
        <begin position="92"/>
        <end position="106"/>
    </location>
</feature>
<feature type="region of interest" description="Disordered" evidence="1">
    <location>
        <begin position="16"/>
        <end position="194"/>
    </location>
</feature>